<evidence type="ECO:0000313" key="10">
    <source>
        <dbReference type="Proteomes" id="UP000823561"/>
    </source>
</evidence>
<evidence type="ECO:0000256" key="3">
    <source>
        <dbReference type="ARBA" id="ARBA00022692"/>
    </source>
</evidence>
<feature type="transmembrane region" description="Helical" evidence="7">
    <location>
        <begin position="357"/>
        <end position="384"/>
    </location>
</feature>
<feature type="compositionally biased region" description="Basic and acidic residues" evidence="6">
    <location>
        <begin position="546"/>
        <end position="568"/>
    </location>
</feature>
<keyword evidence="3 7" id="KW-0812">Transmembrane</keyword>
<sequence length="568" mass="59637">MSESSSNSCCSRLRSCPKPRGFVSTVITKAVMGALVFGVVWAITGVECLPGANLFGLVILFLCAVCGGKLVGLIQFPNLPPLPPLLGMLLAGLVLRNVPYITDAVRIEQAWSSALRNIALAIILTRAGLGLNPDALRRLKGVCVRVAVGPCTTEACTVAVVSHFLLGLPWIWGFILGFVLAAVSPAVVVPSMLLLQKEGFGVQKGIPTLLMAAGSFDDILAITGFSTCLGMAFGTGSTWFNLLKGLLEVVGGIVAGLLLGLFIHFFPSDDQAELVQRRSYLLIALSLFSVFGSRAVGFAGAGGLCTLVLAFLAGLSWGSAKVPVAAVLAVAWDIFQPLLFGLIGAEIIISTLNPSTVGLGVAALLVGLVVRVCITYLTVLFAGFNLKEKIFISLAWMPKATVQLLLSWRWPGTSFSPLLFGLIGAEIIISTLNPSTVGLGVAALLVGLVVRVCITYLTVLFAGFNLKEKIFISLAWMPKATVQAAIGSTALDLARAEGNEVLEEYGLQVLTVAVLSILITAPIGAVAIGLAGPRLLQKYTSMPDEQPEKPEASAAPDGKDNTTFESKL</sequence>
<keyword evidence="10" id="KW-1185">Reference proteome</keyword>
<feature type="transmembrane region" description="Helical" evidence="7">
    <location>
        <begin position="245"/>
        <end position="267"/>
    </location>
</feature>
<feature type="transmembrane region" description="Helical" evidence="7">
    <location>
        <begin position="439"/>
        <end position="463"/>
    </location>
</feature>
<comment type="caution">
    <text evidence="9">The sequence shown here is derived from an EMBL/GenBank/DDBJ whole genome shotgun (WGS) entry which is preliminary data.</text>
</comment>
<feature type="transmembrane region" description="Helical" evidence="7">
    <location>
        <begin position="470"/>
        <end position="490"/>
    </location>
</feature>
<dbReference type="GO" id="GO:0015297">
    <property type="term" value="F:antiporter activity"/>
    <property type="evidence" value="ECO:0007669"/>
    <property type="project" value="InterPro"/>
</dbReference>
<evidence type="ECO:0000256" key="1">
    <source>
        <dbReference type="ARBA" id="ARBA00004141"/>
    </source>
</evidence>
<evidence type="ECO:0000256" key="2">
    <source>
        <dbReference type="ARBA" id="ARBA00007367"/>
    </source>
</evidence>
<evidence type="ECO:0000313" key="9">
    <source>
        <dbReference type="EMBL" id="KAG5260625.1"/>
    </source>
</evidence>
<comment type="subcellular location">
    <subcellularLocation>
        <location evidence="1">Membrane</location>
        <topology evidence="1">Multi-pass membrane protein</topology>
    </subcellularLocation>
</comment>
<keyword evidence="4 7" id="KW-1133">Transmembrane helix</keyword>
<dbReference type="EMBL" id="JADWDJ010000024">
    <property type="protein sequence ID" value="KAG5260625.1"/>
    <property type="molecule type" value="Genomic_DNA"/>
</dbReference>
<accession>A0AAV6FD83</accession>
<feature type="transmembrane region" description="Helical" evidence="7">
    <location>
        <begin position="324"/>
        <end position="345"/>
    </location>
</feature>
<feature type="transmembrane region" description="Helical" evidence="7">
    <location>
        <begin position="171"/>
        <end position="195"/>
    </location>
</feature>
<organism evidence="9 10">
    <name type="scientific">Alosa alosa</name>
    <name type="common">allis shad</name>
    <dbReference type="NCBI Taxonomy" id="278164"/>
    <lineage>
        <taxon>Eukaryota</taxon>
        <taxon>Metazoa</taxon>
        <taxon>Chordata</taxon>
        <taxon>Craniata</taxon>
        <taxon>Vertebrata</taxon>
        <taxon>Euteleostomi</taxon>
        <taxon>Actinopterygii</taxon>
        <taxon>Neopterygii</taxon>
        <taxon>Teleostei</taxon>
        <taxon>Clupei</taxon>
        <taxon>Clupeiformes</taxon>
        <taxon>Clupeoidei</taxon>
        <taxon>Clupeidae</taxon>
        <taxon>Alosa</taxon>
    </lineage>
</organism>
<dbReference type="Pfam" id="PF00999">
    <property type="entry name" value="Na_H_Exchanger"/>
    <property type="match status" value="2"/>
</dbReference>
<evidence type="ECO:0000256" key="5">
    <source>
        <dbReference type="ARBA" id="ARBA00023136"/>
    </source>
</evidence>
<feature type="transmembrane region" description="Helical" evidence="7">
    <location>
        <begin position="415"/>
        <end position="433"/>
    </location>
</feature>
<proteinExistence type="inferred from homology"/>
<keyword evidence="5 7" id="KW-0472">Membrane</keyword>
<feature type="transmembrane region" description="Helical" evidence="7">
    <location>
        <begin position="55"/>
        <end position="73"/>
    </location>
</feature>
<dbReference type="GO" id="GO:0016020">
    <property type="term" value="C:membrane"/>
    <property type="evidence" value="ECO:0007669"/>
    <property type="project" value="UniProtKB-SubCell"/>
</dbReference>
<feature type="transmembrane region" description="Helical" evidence="7">
    <location>
        <begin position="207"/>
        <end position="233"/>
    </location>
</feature>
<evidence type="ECO:0000259" key="8">
    <source>
        <dbReference type="Pfam" id="PF00999"/>
    </source>
</evidence>
<dbReference type="InterPro" id="IPR006153">
    <property type="entry name" value="Cation/H_exchanger_TM"/>
</dbReference>
<dbReference type="InterPro" id="IPR051843">
    <property type="entry name" value="CPA1_transporter"/>
</dbReference>
<feature type="domain" description="Cation/H+ exchanger transmembrane" evidence="8">
    <location>
        <begin position="414"/>
        <end position="523"/>
    </location>
</feature>
<dbReference type="Proteomes" id="UP000823561">
    <property type="component" value="Chromosome 24"/>
</dbReference>
<dbReference type="PANTHER" id="PTHR31102:SF22">
    <property type="entry name" value="SODIUM_HYDROGEN EXCHANGER 9B2-LIKE"/>
    <property type="match status" value="1"/>
</dbReference>
<evidence type="ECO:0000256" key="7">
    <source>
        <dbReference type="SAM" id="Phobius"/>
    </source>
</evidence>
<feature type="transmembrane region" description="Helical" evidence="7">
    <location>
        <begin position="510"/>
        <end position="532"/>
    </location>
</feature>
<feature type="domain" description="Cation/H+ exchanger transmembrane" evidence="8">
    <location>
        <begin position="72"/>
        <end position="413"/>
    </location>
</feature>
<dbReference type="AlphaFoldDB" id="A0AAV6FD83"/>
<dbReference type="InterPro" id="IPR038770">
    <property type="entry name" value="Na+/solute_symporter_sf"/>
</dbReference>
<gene>
    <name evidence="9" type="ORF">AALO_G00294600</name>
</gene>
<dbReference type="Gene3D" id="1.20.1530.20">
    <property type="match status" value="1"/>
</dbReference>
<dbReference type="GO" id="GO:1902600">
    <property type="term" value="P:proton transmembrane transport"/>
    <property type="evidence" value="ECO:0007669"/>
    <property type="project" value="InterPro"/>
</dbReference>
<feature type="transmembrane region" description="Helical" evidence="7">
    <location>
        <begin position="279"/>
        <end position="312"/>
    </location>
</feature>
<dbReference type="PANTHER" id="PTHR31102">
    <property type="match status" value="1"/>
</dbReference>
<feature type="region of interest" description="Disordered" evidence="6">
    <location>
        <begin position="540"/>
        <end position="568"/>
    </location>
</feature>
<comment type="similarity">
    <text evidence="2">Belongs to the monovalent cation:proton antiporter 1 (CPA1) transporter (TC 2.A.36) family.</text>
</comment>
<feature type="transmembrane region" description="Helical" evidence="7">
    <location>
        <begin position="21"/>
        <end position="43"/>
    </location>
</feature>
<protein>
    <recommendedName>
        <fullName evidence="8">Cation/H+ exchanger transmembrane domain-containing protein</fullName>
    </recommendedName>
</protein>
<evidence type="ECO:0000256" key="4">
    <source>
        <dbReference type="ARBA" id="ARBA00022989"/>
    </source>
</evidence>
<evidence type="ECO:0000256" key="6">
    <source>
        <dbReference type="SAM" id="MobiDB-lite"/>
    </source>
</evidence>
<name>A0AAV6FD83_9TELE</name>
<reference evidence="9" key="1">
    <citation type="submission" date="2020-10" db="EMBL/GenBank/DDBJ databases">
        <title>Chromosome-scale genome assembly of the Allis shad, Alosa alosa.</title>
        <authorList>
            <person name="Margot Z."/>
            <person name="Christophe K."/>
            <person name="Cabau C."/>
            <person name="Louis A."/>
            <person name="Berthelot C."/>
            <person name="Parey E."/>
            <person name="Roest Crollius H."/>
            <person name="Montfort J."/>
            <person name="Robinson-Rechavi M."/>
            <person name="Bucao C."/>
            <person name="Bouchez O."/>
            <person name="Gislard M."/>
            <person name="Lluch J."/>
            <person name="Milhes M."/>
            <person name="Lampietro C."/>
            <person name="Lopez Roques C."/>
            <person name="Donnadieu C."/>
            <person name="Braasch I."/>
            <person name="Desvignes T."/>
            <person name="Postlethwait J."/>
            <person name="Bobe J."/>
            <person name="Guiguen Y."/>
        </authorList>
    </citation>
    <scope>NUCLEOTIDE SEQUENCE</scope>
    <source>
        <strain evidence="9">M-15738</strain>
        <tissue evidence="9">Blood</tissue>
    </source>
</reference>